<dbReference type="PROSITE" id="PS50088">
    <property type="entry name" value="ANK_REPEAT"/>
    <property type="match status" value="3"/>
</dbReference>
<dbReference type="Gene3D" id="1.25.40.20">
    <property type="entry name" value="Ankyrin repeat-containing domain"/>
    <property type="match status" value="1"/>
</dbReference>
<evidence type="ECO:0000256" key="3">
    <source>
        <dbReference type="PROSITE-ProRule" id="PRU00023"/>
    </source>
</evidence>
<dbReference type="PROSITE" id="PS50297">
    <property type="entry name" value="ANK_REP_REGION"/>
    <property type="match status" value="1"/>
</dbReference>
<evidence type="ECO:0000256" key="1">
    <source>
        <dbReference type="ARBA" id="ARBA00022737"/>
    </source>
</evidence>
<evidence type="ECO:0000313" key="5">
    <source>
        <dbReference type="Proteomes" id="UP000094609"/>
    </source>
</evidence>
<organism evidence="4 5">
    <name type="scientific">Sulfurospirillum halorespirans DSM 13726</name>
    <dbReference type="NCBI Taxonomy" id="1193502"/>
    <lineage>
        <taxon>Bacteria</taxon>
        <taxon>Pseudomonadati</taxon>
        <taxon>Campylobacterota</taxon>
        <taxon>Epsilonproteobacteria</taxon>
        <taxon>Campylobacterales</taxon>
        <taxon>Sulfurospirillaceae</taxon>
        <taxon>Sulfurospirillum</taxon>
    </lineage>
</organism>
<accession>A0A1D7TJN6</accession>
<dbReference type="EMBL" id="CP017111">
    <property type="protein sequence ID" value="AOO65207.1"/>
    <property type="molecule type" value="Genomic_DNA"/>
</dbReference>
<keyword evidence="5" id="KW-1185">Reference proteome</keyword>
<reference evidence="5" key="1">
    <citation type="submission" date="2016-08" db="EMBL/GenBank/DDBJ databases">
        <title>Complete genome sequence of the organohalide-respiring Epsilonproteobacterium Sulfurospirillum halorespirans.</title>
        <authorList>
            <person name="Goris T."/>
            <person name="Zimmermann J."/>
            <person name="Schenz B."/>
            <person name="Lemos M."/>
            <person name="Hackermueller J."/>
            <person name="Diekert G."/>
        </authorList>
    </citation>
    <scope>NUCLEOTIDE SEQUENCE [LARGE SCALE GENOMIC DNA]</scope>
    <source>
        <strain>DSM 13726</strain>
        <strain evidence="5">PCE-M2</strain>
    </source>
</reference>
<dbReference type="PANTHER" id="PTHR24173">
    <property type="entry name" value="ANKYRIN REPEAT CONTAINING"/>
    <property type="match status" value="1"/>
</dbReference>
<gene>
    <name evidence="4" type="ORF">SHALO_1432</name>
</gene>
<evidence type="ECO:0000313" key="4">
    <source>
        <dbReference type="EMBL" id="AOO65207.1"/>
    </source>
</evidence>
<keyword evidence="1" id="KW-0677">Repeat</keyword>
<dbReference type="Pfam" id="PF12796">
    <property type="entry name" value="Ank_2"/>
    <property type="match status" value="1"/>
</dbReference>
<dbReference type="Proteomes" id="UP000094609">
    <property type="component" value="Chromosome"/>
</dbReference>
<protein>
    <submittedName>
        <fullName evidence="4">ANK family protein</fullName>
    </submittedName>
</protein>
<dbReference type="AlphaFoldDB" id="A0A1D7TJN6"/>
<dbReference type="InterPro" id="IPR036770">
    <property type="entry name" value="Ankyrin_rpt-contain_sf"/>
</dbReference>
<dbReference type="STRING" id="1193502.SHALO_1432"/>
<dbReference type="PATRIC" id="fig|1193502.14.peg.1451"/>
<name>A0A1D7TJN6_9BACT</name>
<dbReference type="SUPFAM" id="SSF48403">
    <property type="entry name" value="Ankyrin repeat"/>
    <property type="match status" value="1"/>
</dbReference>
<evidence type="ECO:0000256" key="2">
    <source>
        <dbReference type="ARBA" id="ARBA00023043"/>
    </source>
</evidence>
<keyword evidence="2 3" id="KW-0040">ANK repeat</keyword>
<dbReference type="KEGG" id="shal:SHALO_1432"/>
<feature type="repeat" description="ANK" evidence="3">
    <location>
        <begin position="91"/>
        <end position="123"/>
    </location>
</feature>
<feature type="repeat" description="ANK" evidence="3">
    <location>
        <begin position="58"/>
        <end position="90"/>
    </location>
</feature>
<dbReference type="RefSeq" id="WP_069477993.1">
    <property type="nucleotide sequence ID" value="NZ_CP017111.1"/>
</dbReference>
<dbReference type="InterPro" id="IPR002110">
    <property type="entry name" value="Ankyrin_rpt"/>
</dbReference>
<sequence length="146" mass="15769">MSEQTLLWLASNSYNANDFNFVGKYGNSALMKAVREGNVAVTTELIEAGVDLELRNIDGNTAIWNACFGGDFTCVELLVKAGIELNSQNDNGVTALMFCASSGKEAMTRLLLDFHADTSIANLDDFKAIDLASTPTIYKMLKASIS</sequence>
<dbReference type="PANTHER" id="PTHR24173:SF74">
    <property type="entry name" value="ANKYRIN REPEAT DOMAIN-CONTAINING PROTEIN 16"/>
    <property type="match status" value="1"/>
</dbReference>
<dbReference type="SMART" id="SM00248">
    <property type="entry name" value="ANK"/>
    <property type="match status" value="3"/>
</dbReference>
<proteinExistence type="predicted"/>
<feature type="repeat" description="ANK" evidence="3">
    <location>
        <begin position="25"/>
        <end position="57"/>
    </location>
</feature>